<dbReference type="PANTHER" id="PTHR35004">
    <property type="entry name" value="TRANSPOSASE RV3428C-RELATED"/>
    <property type="match status" value="1"/>
</dbReference>
<evidence type="ECO:0000313" key="2">
    <source>
        <dbReference type="Proteomes" id="UP000494115"/>
    </source>
</evidence>
<dbReference type="Pfam" id="PF13565">
    <property type="entry name" value="HTH_32"/>
    <property type="match status" value="1"/>
</dbReference>
<evidence type="ECO:0008006" key="3">
    <source>
        <dbReference type="Google" id="ProtNLM"/>
    </source>
</evidence>
<accession>A0A6S7BXI7</accession>
<sequence>MHRAALVTMNMRELDRLKVIQAVVDMGLKPGRAAERLGLTVRQIERLVIRYRESGAAGLASRKRGRQGNRRLNENLAQRAQAIIRECYVDFGPTLACEKLYECHGIRLAKETVRRLMTDAGLWIPRRQRPPKIYQPRARRSCLGELIQIDGSDHRWFEQRAPRRARCWCTSTTQRAG</sequence>
<evidence type="ECO:0000313" key="1">
    <source>
        <dbReference type="EMBL" id="CAB3796818.1"/>
    </source>
</evidence>
<reference evidence="1 2" key="1">
    <citation type="submission" date="2020-04" db="EMBL/GenBank/DDBJ databases">
        <authorList>
            <person name="De Canck E."/>
        </authorList>
    </citation>
    <scope>NUCLEOTIDE SEQUENCE [LARGE SCALE GENOMIC DNA]</scope>
    <source>
        <strain evidence="1 2">LMG 28138</strain>
    </source>
</reference>
<proteinExistence type="predicted"/>
<gene>
    <name evidence="1" type="ORF">LMG28138_04161</name>
</gene>
<dbReference type="Proteomes" id="UP000494115">
    <property type="component" value="Unassembled WGS sequence"/>
</dbReference>
<dbReference type="PANTHER" id="PTHR35004:SF7">
    <property type="entry name" value="INTEGRASE PROTEIN"/>
    <property type="match status" value="1"/>
</dbReference>
<organism evidence="1 2">
    <name type="scientific">Pararobbsia alpina</name>
    <dbReference type="NCBI Taxonomy" id="621374"/>
    <lineage>
        <taxon>Bacteria</taxon>
        <taxon>Pseudomonadati</taxon>
        <taxon>Pseudomonadota</taxon>
        <taxon>Betaproteobacteria</taxon>
        <taxon>Burkholderiales</taxon>
        <taxon>Burkholderiaceae</taxon>
        <taxon>Pararobbsia</taxon>
    </lineage>
</organism>
<name>A0A6S7BXI7_9BURK</name>
<dbReference type="EMBL" id="CADIKM010000024">
    <property type="protein sequence ID" value="CAB3796818.1"/>
    <property type="molecule type" value="Genomic_DNA"/>
</dbReference>
<keyword evidence="2" id="KW-1185">Reference proteome</keyword>
<protein>
    <recommendedName>
        <fullName evidence="3">Transposase</fullName>
    </recommendedName>
</protein>
<dbReference type="SUPFAM" id="SSF46689">
    <property type="entry name" value="Homeodomain-like"/>
    <property type="match status" value="1"/>
</dbReference>
<dbReference type="InterPro" id="IPR009057">
    <property type="entry name" value="Homeodomain-like_sf"/>
</dbReference>
<dbReference type="AlphaFoldDB" id="A0A6S7BXI7"/>